<dbReference type="Proteomes" id="UP001178507">
    <property type="component" value="Unassembled WGS sequence"/>
</dbReference>
<evidence type="ECO:0000313" key="2">
    <source>
        <dbReference type="EMBL" id="CAJ1401787.1"/>
    </source>
</evidence>
<reference evidence="2" key="1">
    <citation type="submission" date="2023-08" db="EMBL/GenBank/DDBJ databases">
        <authorList>
            <person name="Chen Y."/>
            <person name="Shah S."/>
            <person name="Dougan E. K."/>
            <person name="Thang M."/>
            <person name="Chan C."/>
        </authorList>
    </citation>
    <scope>NUCLEOTIDE SEQUENCE</scope>
</reference>
<keyword evidence="1" id="KW-0472">Membrane</keyword>
<dbReference type="InterPro" id="IPR007498">
    <property type="entry name" value="PqiA-like"/>
</dbReference>
<dbReference type="EMBL" id="CAUJNA010003430">
    <property type="protein sequence ID" value="CAJ1401787.1"/>
    <property type="molecule type" value="Genomic_DNA"/>
</dbReference>
<evidence type="ECO:0000313" key="3">
    <source>
        <dbReference type="Proteomes" id="UP001178507"/>
    </source>
</evidence>
<sequence length="504" mass="55968">MSLTSKIKEIEDTVSAGIHEVYSGLNRPDYDVPPELGGDSPTQINWLVFLVIFSVAASVALGLLLDARCRGKVMDGRPRFWSLLLLLTSYLLLIPGLTNPVFSFSIIINVIGHRKTVEPEEGHPVCTETAWSLAHLLWTTGSRIGAFLVILFSMVIPALELIMLVLGEMFRFTSARCAEVFRYVIMWVQHRSKWASPDMFAYVLLVNLVRTIQHDPLILARARLEIGFSCFSTFVVTATVSSLGIPLPQVKQVEDRPQAPIVLRYFGEKGVALVAGLLAVAFVPLFLHGLCSPCMSFHIEPKQLFPPYGPLPESAKPAIDILDLKDLLFSETSIVTCIRDYIARISKWEANTFISLALLVVCVVGSTMFDMICLVVVAFQFLLDGGYTSMNSGQYLIDTARVLRKLSMLDVAMVGVYLVTVCMSMYAKYGVVVSLENGTWILLAAEVIHAVTYHVVESACSHKEMERQELEMEPLSEVAPPSGCCSSRLSGFWLLPLNYPFREK</sequence>
<feature type="transmembrane region" description="Helical" evidence="1">
    <location>
        <begin position="226"/>
        <end position="250"/>
    </location>
</feature>
<organism evidence="2 3">
    <name type="scientific">Effrenium voratum</name>
    <dbReference type="NCBI Taxonomy" id="2562239"/>
    <lineage>
        <taxon>Eukaryota</taxon>
        <taxon>Sar</taxon>
        <taxon>Alveolata</taxon>
        <taxon>Dinophyceae</taxon>
        <taxon>Suessiales</taxon>
        <taxon>Symbiodiniaceae</taxon>
        <taxon>Effrenium</taxon>
    </lineage>
</organism>
<gene>
    <name evidence="2" type="ORF">EVOR1521_LOCUS24866</name>
</gene>
<evidence type="ECO:0000256" key="1">
    <source>
        <dbReference type="SAM" id="Phobius"/>
    </source>
</evidence>
<dbReference type="Pfam" id="PF04403">
    <property type="entry name" value="PqiA"/>
    <property type="match status" value="1"/>
</dbReference>
<proteinExistence type="predicted"/>
<feature type="transmembrane region" description="Helical" evidence="1">
    <location>
        <begin position="144"/>
        <end position="166"/>
    </location>
</feature>
<accession>A0AA36J9Z4</accession>
<feature type="transmembrane region" description="Helical" evidence="1">
    <location>
        <begin position="44"/>
        <end position="67"/>
    </location>
</feature>
<dbReference type="AlphaFoldDB" id="A0AA36J9Z4"/>
<keyword evidence="1" id="KW-1133">Transmembrane helix</keyword>
<keyword evidence="1" id="KW-0812">Transmembrane</keyword>
<feature type="transmembrane region" description="Helical" evidence="1">
    <location>
        <begin position="79"/>
        <end position="97"/>
    </location>
</feature>
<protein>
    <submittedName>
        <fullName evidence="2">Uncharacterized protein</fullName>
    </submittedName>
</protein>
<name>A0AA36J9Z4_9DINO</name>
<comment type="caution">
    <text evidence="2">The sequence shown here is derived from an EMBL/GenBank/DDBJ whole genome shotgun (WGS) entry which is preliminary data.</text>
</comment>
<feature type="transmembrane region" description="Helical" evidence="1">
    <location>
        <begin position="402"/>
        <end position="427"/>
    </location>
</feature>
<keyword evidence="3" id="KW-1185">Reference proteome</keyword>
<feature type="transmembrane region" description="Helical" evidence="1">
    <location>
        <begin position="270"/>
        <end position="291"/>
    </location>
</feature>
<feature type="transmembrane region" description="Helical" evidence="1">
    <location>
        <begin position="353"/>
        <end position="382"/>
    </location>
</feature>